<protein>
    <submittedName>
        <fullName evidence="1">Uncharacterized protein</fullName>
    </submittedName>
</protein>
<reference evidence="1" key="1">
    <citation type="submission" date="2014-09" db="EMBL/GenBank/DDBJ databases">
        <authorList>
            <person name="Magalhaes I.L.F."/>
            <person name="Oliveira U."/>
            <person name="Santos F.R."/>
            <person name="Vidigal T.H.D.A."/>
            <person name="Brescovit A.D."/>
            <person name="Santos A.J."/>
        </authorList>
    </citation>
    <scope>NUCLEOTIDE SEQUENCE</scope>
    <source>
        <tissue evidence="1">Shoot tissue taken approximately 20 cm above the soil surface</tissue>
    </source>
</reference>
<proteinExistence type="predicted"/>
<dbReference type="AlphaFoldDB" id="A0A0A9E3I0"/>
<sequence>MLPSCLGSTKASSLNFTIPQLLMGLVNALWINNEVASEQPSLFNLRELCEQVVWNRPIINIKVLLYPFFTHTLG</sequence>
<name>A0A0A9E3I0_ARUDO</name>
<organism evidence="1">
    <name type="scientific">Arundo donax</name>
    <name type="common">Giant reed</name>
    <name type="synonym">Donax arundinaceus</name>
    <dbReference type="NCBI Taxonomy" id="35708"/>
    <lineage>
        <taxon>Eukaryota</taxon>
        <taxon>Viridiplantae</taxon>
        <taxon>Streptophyta</taxon>
        <taxon>Embryophyta</taxon>
        <taxon>Tracheophyta</taxon>
        <taxon>Spermatophyta</taxon>
        <taxon>Magnoliopsida</taxon>
        <taxon>Liliopsida</taxon>
        <taxon>Poales</taxon>
        <taxon>Poaceae</taxon>
        <taxon>PACMAD clade</taxon>
        <taxon>Arundinoideae</taxon>
        <taxon>Arundineae</taxon>
        <taxon>Arundo</taxon>
    </lineage>
</organism>
<dbReference type="EMBL" id="GBRH01207358">
    <property type="protein sequence ID" value="JAD90537.1"/>
    <property type="molecule type" value="Transcribed_RNA"/>
</dbReference>
<reference evidence="1" key="2">
    <citation type="journal article" date="2015" name="Data Brief">
        <title>Shoot transcriptome of the giant reed, Arundo donax.</title>
        <authorList>
            <person name="Barrero R.A."/>
            <person name="Guerrero F.D."/>
            <person name="Moolhuijzen P."/>
            <person name="Goolsby J.A."/>
            <person name="Tidwell J."/>
            <person name="Bellgard S.E."/>
            <person name="Bellgard M.I."/>
        </authorList>
    </citation>
    <scope>NUCLEOTIDE SEQUENCE</scope>
    <source>
        <tissue evidence="1">Shoot tissue taken approximately 20 cm above the soil surface</tissue>
    </source>
</reference>
<accession>A0A0A9E3I0</accession>
<evidence type="ECO:0000313" key="1">
    <source>
        <dbReference type="EMBL" id="JAD90537.1"/>
    </source>
</evidence>